<evidence type="ECO:0000313" key="2">
    <source>
        <dbReference type="Proteomes" id="UP001066276"/>
    </source>
</evidence>
<gene>
    <name evidence="1" type="ORF">NDU88_005679</name>
</gene>
<sequence>MNGKRQSYLLGHFSQSKNRKVTSRFAGLVLLLAKRLLTRRWKAATASSVAQWRAEVGEWGLAEGTALHWEEYRVMKQRPITLESDTLLESFKAATDNGTENG</sequence>
<proteinExistence type="predicted"/>
<reference evidence="1" key="1">
    <citation type="journal article" date="2022" name="bioRxiv">
        <title>Sequencing and chromosome-scale assembly of the giantPleurodeles waltlgenome.</title>
        <authorList>
            <person name="Brown T."/>
            <person name="Elewa A."/>
            <person name="Iarovenko S."/>
            <person name="Subramanian E."/>
            <person name="Araus A.J."/>
            <person name="Petzold A."/>
            <person name="Susuki M."/>
            <person name="Suzuki K.-i.T."/>
            <person name="Hayashi T."/>
            <person name="Toyoda A."/>
            <person name="Oliveira C."/>
            <person name="Osipova E."/>
            <person name="Leigh N.D."/>
            <person name="Simon A."/>
            <person name="Yun M.H."/>
        </authorList>
    </citation>
    <scope>NUCLEOTIDE SEQUENCE</scope>
    <source>
        <strain evidence="1">20211129_DDA</strain>
        <tissue evidence="1">Liver</tissue>
    </source>
</reference>
<keyword evidence="2" id="KW-1185">Reference proteome</keyword>
<accession>A0AAV7VJN6</accession>
<organism evidence="1 2">
    <name type="scientific">Pleurodeles waltl</name>
    <name type="common">Iberian ribbed newt</name>
    <dbReference type="NCBI Taxonomy" id="8319"/>
    <lineage>
        <taxon>Eukaryota</taxon>
        <taxon>Metazoa</taxon>
        <taxon>Chordata</taxon>
        <taxon>Craniata</taxon>
        <taxon>Vertebrata</taxon>
        <taxon>Euteleostomi</taxon>
        <taxon>Amphibia</taxon>
        <taxon>Batrachia</taxon>
        <taxon>Caudata</taxon>
        <taxon>Salamandroidea</taxon>
        <taxon>Salamandridae</taxon>
        <taxon>Pleurodelinae</taxon>
        <taxon>Pleurodeles</taxon>
    </lineage>
</organism>
<name>A0AAV7VJN6_PLEWA</name>
<evidence type="ECO:0000313" key="1">
    <source>
        <dbReference type="EMBL" id="KAJ1201875.1"/>
    </source>
</evidence>
<dbReference type="Proteomes" id="UP001066276">
    <property type="component" value="Chromosome 2_1"/>
</dbReference>
<protein>
    <submittedName>
        <fullName evidence="1">Uncharacterized protein</fullName>
    </submittedName>
</protein>
<dbReference type="EMBL" id="JANPWB010000003">
    <property type="protein sequence ID" value="KAJ1201875.1"/>
    <property type="molecule type" value="Genomic_DNA"/>
</dbReference>
<comment type="caution">
    <text evidence="1">The sequence shown here is derived from an EMBL/GenBank/DDBJ whole genome shotgun (WGS) entry which is preliminary data.</text>
</comment>
<dbReference type="AlphaFoldDB" id="A0AAV7VJN6"/>